<evidence type="ECO:0000259" key="2">
    <source>
        <dbReference type="Pfam" id="PF14285"/>
    </source>
</evidence>
<keyword evidence="1" id="KW-0812">Transmembrane</keyword>
<name>A0A941ARR4_9BACI</name>
<dbReference type="RefSeq" id="WP_210598970.1">
    <property type="nucleotide sequence ID" value="NZ_JAGKSQ010000010.1"/>
</dbReference>
<sequence>MNHSKFDQFVKDVLEEELEGSPPPISSKDDIWRQIQKKQHSSKKSKSKRRNVMYAAAILFLAFGGSIVFPQQSSSFGFITNLFSDVQGTVKNTFITSSDETEFESSTPTNEYVHEDGQLVIEQMSLEEAQKATTFPIITPGYIPEGFSLVDVTIVKREGQLSNDISLNYQSDEDRAFRIKQQSVEEGMAVGLATDIEDTLVEDIVIHGQPATLMIFESEKSEILWVTQQHYFSIKGELSREEIEKVANSL</sequence>
<keyword evidence="4" id="KW-1185">Reference proteome</keyword>
<dbReference type="Proteomes" id="UP000678228">
    <property type="component" value="Unassembled WGS sequence"/>
</dbReference>
<dbReference type="PANTHER" id="PTHR37507:SF2">
    <property type="entry name" value="SPORULATION PROTEIN YDCC"/>
    <property type="match status" value="1"/>
</dbReference>
<protein>
    <submittedName>
        <fullName evidence="3">DUF4367 domain-containing protein</fullName>
    </submittedName>
</protein>
<feature type="domain" description="DUF4367" evidence="2">
    <location>
        <begin position="138"/>
        <end position="250"/>
    </location>
</feature>
<dbReference type="Pfam" id="PF14285">
    <property type="entry name" value="DUF4367"/>
    <property type="match status" value="1"/>
</dbReference>
<evidence type="ECO:0000313" key="3">
    <source>
        <dbReference type="EMBL" id="MBP3953113.1"/>
    </source>
</evidence>
<comment type="caution">
    <text evidence="3">The sequence shown here is derived from an EMBL/GenBank/DDBJ whole genome shotgun (WGS) entry which is preliminary data.</text>
</comment>
<evidence type="ECO:0000313" key="4">
    <source>
        <dbReference type="Proteomes" id="UP000678228"/>
    </source>
</evidence>
<dbReference type="InterPro" id="IPR025377">
    <property type="entry name" value="DUF4367"/>
</dbReference>
<keyword evidence="1" id="KW-1133">Transmembrane helix</keyword>
<proteinExistence type="predicted"/>
<feature type="transmembrane region" description="Helical" evidence="1">
    <location>
        <begin position="52"/>
        <end position="69"/>
    </location>
</feature>
<accession>A0A941ARR4</accession>
<organism evidence="3 4">
    <name type="scientific">Halalkalibacter suaedae</name>
    <dbReference type="NCBI Taxonomy" id="2822140"/>
    <lineage>
        <taxon>Bacteria</taxon>
        <taxon>Bacillati</taxon>
        <taxon>Bacillota</taxon>
        <taxon>Bacilli</taxon>
        <taxon>Bacillales</taxon>
        <taxon>Bacillaceae</taxon>
        <taxon>Halalkalibacter</taxon>
    </lineage>
</organism>
<evidence type="ECO:0000256" key="1">
    <source>
        <dbReference type="SAM" id="Phobius"/>
    </source>
</evidence>
<dbReference type="InterPro" id="IPR052944">
    <property type="entry name" value="Sporulation_related"/>
</dbReference>
<dbReference type="EMBL" id="JAGKSQ010000010">
    <property type="protein sequence ID" value="MBP3953113.1"/>
    <property type="molecule type" value="Genomic_DNA"/>
</dbReference>
<dbReference type="AlphaFoldDB" id="A0A941ARR4"/>
<dbReference type="PANTHER" id="PTHR37507">
    <property type="entry name" value="SPORULATION PROTEIN YDCC"/>
    <property type="match status" value="1"/>
</dbReference>
<reference evidence="3" key="1">
    <citation type="submission" date="2021-03" db="EMBL/GenBank/DDBJ databases">
        <title>Bacillus suaedae sp. nov., isolated from Suaeda aralocaspica.</title>
        <authorList>
            <person name="Lei R.F.R."/>
        </authorList>
    </citation>
    <scope>NUCLEOTIDE SEQUENCE</scope>
    <source>
        <strain evidence="3">YZJH907-2</strain>
    </source>
</reference>
<gene>
    <name evidence="3" type="ORF">J7W16_18480</name>
</gene>
<keyword evidence="1" id="KW-0472">Membrane</keyword>